<evidence type="ECO:0000256" key="3">
    <source>
        <dbReference type="ARBA" id="ARBA00022825"/>
    </source>
</evidence>
<dbReference type="CDD" id="cd00190">
    <property type="entry name" value="Tryp_SPc"/>
    <property type="match status" value="1"/>
</dbReference>
<dbReference type="GO" id="GO:0006508">
    <property type="term" value="P:proteolysis"/>
    <property type="evidence" value="ECO:0007669"/>
    <property type="project" value="UniProtKB-KW"/>
</dbReference>
<dbReference type="Gene3D" id="2.40.10.10">
    <property type="entry name" value="Trypsin-like serine proteases"/>
    <property type="match status" value="2"/>
</dbReference>
<keyword evidence="1" id="KW-0645">Protease</keyword>
<dbReference type="PANTHER" id="PTHR24271">
    <property type="entry name" value="KALLIKREIN-RELATED"/>
    <property type="match status" value="1"/>
</dbReference>
<evidence type="ECO:0000256" key="2">
    <source>
        <dbReference type="ARBA" id="ARBA00022729"/>
    </source>
</evidence>
<keyword evidence="2" id="KW-0732">Signal</keyword>
<evidence type="ECO:0000259" key="6">
    <source>
        <dbReference type="PROSITE" id="PS50240"/>
    </source>
</evidence>
<keyword evidence="3" id="KW-0378">Hydrolase</keyword>
<dbReference type="FunFam" id="2.40.10.10:FF:000014">
    <property type="entry name" value="Complement factor D"/>
    <property type="match status" value="1"/>
</dbReference>
<evidence type="ECO:0000313" key="7">
    <source>
        <dbReference type="Ensembl" id="ENSTMTP00000010603.1"/>
    </source>
</evidence>
<dbReference type="InParanoid" id="A0A674IQZ9"/>
<dbReference type="InterPro" id="IPR033116">
    <property type="entry name" value="TRYPSIN_SER"/>
</dbReference>
<dbReference type="PANTHER" id="PTHR24271:SF81">
    <property type="entry name" value="GRANZYME B"/>
    <property type="match status" value="1"/>
</dbReference>
<organism evidence="7 8">
    <name type="scientific">Terrapene triunguis</name>
    <name type="common">Three-toed box turtle</name>
    <dbReference type="NCBI Taxonomy" id="2587831"/>
    <lineage>
        <taxon>Eukaryota</taxon>
        <taxon>Metazoa</taxon>
        <taxon>Chordata</taxon>
        <taxon>Craniata</taxon>
        <taxon>Vertebrata</taxon>
        <taxon>Euteleostomi</taxon>
        <taxon>Archelosauria</taxon>
        <taxon>Testudinata</taxon>
        <taxon>Testudines</taxon>
        <taxon>Cryptodira</taxon>
        <taxon>Durocryptodira</taxon>
        <taxon>Testudinoidea</taxon>
        <taxon>Emydidae</taxon>
        <taxon>Terrapene</taxon>
    </lineage>
</organism>
<dbReference type="GO" id="GO:0004252">
    <property type="term" value="F:serine-type endopeptidase activity"/>
    <property type="evidence" value="ECO:0007669"/>
    <property type="project" value="InterPro"/>
</dbReference>
<dbReference type="SUPFAM" id="SSF50494">
    <property type="entry name" value="Trypsin-like serine proteases"/>
    <property type="match status" value="1"/>
</dbReference>
<keyword evidence="8" id="KW-1185">Reference proteome</keyword>
<dbReference type="Ensembl" id="ENSTMTT00000010960.1">
    <property type="protein sequence ID" value="ENSTMTP00000010603.1"/>
    <property type="gene ID" value="ENSTMTG00000007717.1"/>
</dbReference>
<evidence type="ECO:0000256" key="1">
    <source>
        <dbReference type="ARBA" id="ARBA00022670"/>
    </source>
</evidence>
<dbReference type="InterPro" id="IPR001254">
    <property type="entry name" value="Trypsin_dom"/>
</dbReference>
<evidence type="ECO:0000313" key="8">
    <source>
        <dbReference type="Proteomes" id="UP000472274"/>
    </source>
</evidence>
<protein>
    <recommendedName>
        <fullName evidence="6">Peptidase S1 domain-containing protein</fullName>
    </recommendedName>
</protein>
<dbReference type="AlphaFoldDB" id="A0A674IQZ9"/>
<evidence type="ECO:0000256" key="4">
    <source>
        <dbReference type="ARBA" id="ARBA00023145"/>
    </source>
</evidence>
<reference evidence="7" key="2">
    <citation type="submission" date="2025-09" db="UniProtKB">
        <authorList>
            <consortium name="Ensembl"/>
        </authorList>
    </citation>
    <scope>IDENTIFICATION</scope>
</reference>
<dbReference type="Pfam" id="PF00089">
    <property type="entry name" value="Trypsin"/>
    <property type="match status" value="1"/>
</dbReference>
<accession>A0A674IQZ9</accession>
<dbReference type="PROSITE" id="PS00135">
    <property type="entry name" value="TRYPSIN_SER"/>
    <property type="match status" value="1"/>
</dbReference>
<keyword evidence="5" id="KW-1015">Disulfide bond</keyword>
<keyword evidence="4" id="KW-0865">Zymogen</keyword>
<dbReference type="PROSITE" id="PS50240">
    <property type="entry name" value="TRYPSIN_DOM"/>
    <property type="match status" value="1"/>
</dbReference>
<name>A0A674IQZ9_9SAUR</name>
<dbReference type="GO" id="GO:0005737">
    <property type="term" value="C:cytoplasm"/>
    <property type="evidence" value="ECO:0007669"/>
    <property type="project" value="TreeGrafter"/>
</dbReference>
<dbReference type="InterPro" id="IPR009003">
    <property type="entry name" value="Peptidase_S1_PA"/>
</dbReference>
<dbReference type="Proteomes" id="UP000472274">
    <property type="component" value="Unplaced"/>
</dbReference>
<reference evidence="7" key="1">
    <citation type="submission" date="2025-08" db="UniProtKB">
        <authorList>
            <consortium name="Ensembl"/>
        </authorList>
    </citation>
    <scope>IDENTIFICATION</scope>
</reference>
<feature type="domain" description="Peptidase S1" evidence="6">
    <location>
        <begin position="1"/>
        <end position="170"/>
    </location>
</feature>
<sequence>MLLQVPSHSITPPPVTSQSCRYRLYPILRSPVIFHSLLYRAKLNRWVDTIALPRASERVKPGDMCSVAGWGDTSTESESSPATLQEADVVVMPDPACPRKPNGPYSNYKSSTMMCVGDPKTRKDSWKGDSGGPLVCRKTAQGIVSWGPPTPPGVYTKVSTFIPWIQATMRRLQP</sequence>
<dbReference type="SMART" id="SM00020">
    <property type="entry name" value="Tryp_SPc"/>
    <property type="match status" value="1"/>
</dbReference>
<dbReference type="InterPro" id="IPR043504">
    <property type="entry name" value="Peptidase_S1_PA_chymotrypsin"/>
</dbReference>
<proteinExistence type="predicted"/>
<evidence type="ECO:0000256" key="5">
    <source>
        <dbReference type="ARBA" id="ARBA00023157"/>
    </source>
</evidence>
<dbReference type="GeneTree" id="ENSGT01030000234551"/>
<keyword evidence="3" id="KW-0720">Serine protease</keyword>